<evidence type="ECO:0000256" key="1">
    <source>
        <dbReference type="SAM" id="MobiDB-lite"/>
    </source>
</evidence>
<evidence type="ECO:0000313" key="3">
    <source>
        <dbReference type="Proteomes" id="UP000184111"/>
    </source>
</evidence>
<keyword evidence="3" id="KW-1185">Reference proteome</keyword>
<dbReference type="EMBL" id="FRBI01000016">
    <property type="protein sequence ID" value="SHM91891.1"/>
    <property type="molecule type" value="Genomic_DNA"/>
</dbReference>
<feature type="compositionally biased region" description="Basic and acidic residues" evidence="1">
    <location>
        <begin position="134"/>
        <end position="151"/>
    </location>
</feature>
<organism evidence="2 3">
    <name type="scientific">Actinacidiphila paucisporea</name>
    <dbReference type="NCBI Taxonomy" id="310782"/>
    <lineage>
        <taxon>Bacteria</taxon>
        <taxon>Bacillati</taxon>
        <taxon>Actinomycetota</taxon>
        <taxon>Actinomycetes</taxon>
        <taxon>Kitasatosporales</taxon>
        <taxon>Streptomycetaceae</taxon>
        <taxon>Actinacidiphila</taxon>
    </lineage>
</organism>
<protein>
    <recommendedName>
        <fullName evidence="4">Integrase</fullName>
    </recommendedName>
</protein>
<accession>A0A1M7MLS1</accession>
<dbReference type="AlphaFoldDB" id="A0A1M7MLS1"/>
<dbReference type="Proteomes" id="UP000184111">
    <property type="component" value="Unassembled WGS sequence"/>
</dbReference>
<name>A0A1M7MLS1_9ACTN</name>
<evidence type="ECO:0000313" key="2">
    <source>
        <dbReference type="EMBL" id="SHM91891.1"/>
    </source>
</evidence>
<gene>
    <name evidence="2" type="ORF">SAMN05216499_11696</name>
</gene>
<sequence>MPRALGEAQRKKDIEILDLRHQLLVLQRQVGKSAFTDTDRAILAGLLHHLPPWVVQLGRNLLMDLEDTGSKASFLIRDRDSKFTTAFDAVLADAGIGIVRSGIRTPRMNSIMERWIQTPGCWNAAADPRHGRRLHIDDSDSSDDMPHRRSPGEMASLRSGLLLMEELADAWGVDPRGDGKSTWFESYDKLPRAP</sequence>
<feature type="region of interest" description="Disordered" evidence="1">
    <location>
        <begin position="172"/>
        <end position="194"/>
    </location>
</feature>
<feature type="region of interest" description="Disordered" evidence="1">
    <location>
        <begin position="132"/>
        <end position="153"/>
    </location>
</feature>
<dbReference type="InterPro" id="IPR036890">
    <property type="entry name" value="HATPase_C_sf"/>
</dbReference>
<dbReference type="Gene3D" id="3.30.565.10">
    <property type="entry name" value="Histidine kinase-like ATPase, C-terminal domain"/>
    <property type="match status" value="1"/>
</dbReference>
<reference evidence="2 3" key="1">
    <citation type="submission" date="2016-11" db="EMBL/GenBank/DDBJ databases">
        <authorList>
            <person name="Jaros S."/>
            <person name="Januszkiewicz K."/>
            <person name="Wedrychowicz H."/>
        </authorList>
    </citation>
    <scope>NUCLEOTIDE SEQUENCE [LARGE SCALE GENOMIC DNA]</scope>
    <source>
        <strain evidence="2 3">CGMCC 4.2025</strain>
    </source>
</reference>
<proteinExistence type="predicted"/>
<dbReference type="STRING" id="310782.SAMN05216499_11696"/>
<evidence type="ECO:0008006" key="4">
    <source>
        <dbReference type="Google" id="ProtNLM"/>
    </source>
</evidence>